<dbReference type="PANTHER" id="PTHR47506">
    <property type="entry name" value="TRANSCRIPTIONAL REGULATORY PROTEIN"/>
    <property type="match status" value="1"/>
</dbReference>
<dbReference type="SUPFAM" id="SSF46689">
    <property type="entry name" value="Homeodomain-like"/>
    <property type="match status" value="1"/>
</dbReference>
<feature type="DNA-binding region" description="H-T-H motif" evidence="4">
    <location>
        <begin position="32"/>
        <end position="51"/>
    </location>
</feature>
<gene>
    <name evidence="6" type="ORF">ABK905_03325</name>
</gene>
<reference evidence="6" key="1">
    <citation type="submission" date="2024-06" db="EMBL/GenBank/DDBJ databases">
        <authorList>
            <person name="Coelho C."/>
            <person name="Bento M."/>
            <person name="Garcia E."/>
            <person name="Camelo A."/>
            <person name="Brandao I."/>
            <person name="Espirito Santo C."/>
            <person name="Trovao J."/>
            <person name="Verissimo A."/>
            <person name="Costa J."/>
            <person name="Tiago I."/>
        </authorList>
    </citation>
    <scope>NUCLEOTIDE SEQUENCE</scope>
    <source>
        <strain evidence="6">KWT182</strain>
    </source>
</reference>
<accession>A0AAU7QAQ6</accession>
<evidence type="ECO:0000259" key="5">
    <source>
        <dbReference type="PROSITE" id="PS50977"/>
    </source>
</evidence>
<dbReference type="Gene3D" id="1.10.357.10">
    <property type="entry name" value="Tetracycline Repressor, domain 2"/>
    <property type="match status" value="1"/>
</dbReference>
<dbReference type="PROSITE" id="PS50977">
    <property type="entry name" value="HTH_TETR_2"/>
    <property type="match status" value="1"/>
</dbReference>
<organism evidence="6">
    <name type="scientific">Acerihabitans sp. KWT182</name>
    <dbReference type="NCBI Taxonomy" id="3157919"/>
    <lineage>
        <taxon>Bacteria</taxon>
        <taxon>Pseudomonadati</taxon>
        <taxon>Pseudomonadota</taxon>
        <taxon>Gammaproteobacteria</taxon>
        <taxon>Enterobacterales</taxon>
        <taxon>Pectobacteriaceae</taxon>
        <taxon>Acerihabitans</taxon>
    </lineage>
</organism>
<dbReference type="GO" id="GO:0003677">
    <property type="term" value="F:DNA binding"/>
    <property type="evidence" value="ECO:0007669"/>
    <property type="project" value="UniProtKB-UniRule"/>
</dbReference>
<feature type="domain" description="HTH tetR-type" evidence="5">
    <location>
        <begin position="9"/>
        <end position="69"/>
    </location>
</feature>
<evidence type="ECO:0000313" key="6">
    <source>
        <dbReference type="EMBL" id="XBS70310.1"/>
    </source>
</evidence>
<dbReference type="InterPro" id="IPR009057">
    <property type="entry name" value="Homeodomain-like_sf"/>
</dbReference>
<dbReference type="AlphaFoldDB" id="A0AAU7QAQ6"/>
<dbReference type="PANTHER" id="PTHR47506:SF1">
    <property type="entry name" value="HTH-TYPE TRANSCRIPTIONAL REGULATOR YJDC"/>
    <property type="match status" value="1"/>
</dbReference>
<dbReference type="InterPro" id="IPR023772">
    <property type="entry name" value="DNA-bd_HTH_TetR-type_CS"/>
</dbReference>
<sequence length="196" mass="21364">MVVRGRPRSFDRQQALTAAMELFWRKGYSATSMADLYQAMGINSPSLYAAFGNKEDLYLEALTCYEQNIAPLLWSPLDSALSVREGVRQWLKCSAKVLTRDNAPQGCMVTLSTVASEGNARLGAIVMGLRRQGIEKLTARLERAVREGELSAGIDTAALARMYVGIQHGMSVQARDGAGFEALDAVADMAMALWPV</sequence>
<dbReference type="InterPro" id="IPR036271">
    <property type="entry name" value="Tet_transcr_reg_TetR-rel_C_sf"/>
</dbReference>
<evidence type="ECO:0000256" key="2">
    <source>
        <dbReference type="ARBA" id="ARBA00023125"/>
    </source>
</evidence>
<dbReference type="Gene3D" id="1.10.10.60">
    <property type="entry name" value="Homeodomain-like"/>
    <property type="match status" value="1"/>
</dbReference>
<dbReference type="InterPro" id="IPR001647">
    <property type="entry name" value="HTH_TetR"/>
</dbReference>
<dbReference type="PROSITE" id="PS01081">
    <property type="entry name" value="HTH_TETR_1"/>
    <property type="match status" value="1"/>
</dbReference>
<keyword evidence="2 4" id="KW-0238">DNA-binding</keyword>
<protein>
    <submittedName>
        <fullName evidence="6">TetR/AcrR family transcriptional regulator</fullName>
    </submittedName>
</protein>
<evidence type="ECO:0000256" key="4">
    <source>
        <dbReference type="PROSITE-ProRule" id="PRU00335"/>
    </source>
</evidence>
<proteinExistence type="predicted"/>
<keyword evidence="1" id="KW-0805">Transcription regulation</keyword>
<dbReference type="Pfam" id="PF00440">
    <property type="entry name" value="TetR_N"/>
    <property type="match status" value="1"/>
</dbReference>
<evidence type="ECO:0000256" key="1">
    <source>
        <dbReference type="ARBA" id="ARBA00023015"/>
    </source>
</evidence>
<dbReference type="SUPFAM" id="SSF48498">
    <property type="entry name" value="Tetracyclin repressor-like, C-terminal domain"/>
    <property type="match status" value="1"/>
</dbReference>
<dbReference type="PRINTS" id="PR00455">
    <property type="entry name" value="HTHTETR"/>
</dbReference>
<keyword evidence="3" id="KW-0804">Transcription</keyword>
<evidence type="ECO:0000256" key="3">
    <source>
        <dbReference type="ARBA" id="ARBA00023163"/>
    </source>
</evidence>
<name>A0AAU7QAQ6_9GAMM</name>
<dbReference type="EMBL" id="CP157947">
    <property type="protein sequence ID" value="XBS70310.1"/>
    <property type="molecule type" value="Genomic_DNA"/>
</dbReference>